<proteinExistence type="predicted"/>
<dbReference type="Proteomes" id="UP001497383">
    <property type="component" value="Chromosome 1"/>
</dbReference>
<sequence>MSSQAFSYIIPPYLLDTFHGSNLQQDLASISEQLSLDNVITKDSPHLYRFKTQEATGDSADTRCLFSKNPLMNQVIKEKLLYKLAIIGVLGNNPMEFNQYDDKYFLEMLETFKSRLMDTSSSSEATESEKDPADGQPIQVPKSSISMPVVGEVEFGNLYRDARLFSTDRSASKLREVLAGDLRNALVTKEKDDMQNSMSPHASSNGTGAGSAGGGGYGGGGYGYGGEYNRFSFVSSSLPTTWTPLIPSSQLDYLSRELHLQVRDESGHSTIHMEVGTTTDSSVEAEKVSSVASQHHYNFITNRPVSSSMGIFYYEVEIQQVLTRTTDFEPLICTNDPSLSSNSTLDFLAGFTKRIVTYDSFKVSPSNTNQQFCTIDLEKIRYELLNNKSTEGFSSGDLKLVFTTKPGEFKGSFAVNFQDSTFYNSVKGSESMQRSQMLSMNRRVSSASRSNNSKEDLDSGKIEVGAPFKTNILENSIERRVQKTDIVGCGVNFVDKSIFITLNGVLTKVITDKEMASSQSPLNDLFEATDLNSHGVEVFPMIGFKLNKLDTIEPGSEPTTCKIITNLGFKEFRFDIKSYTNKLKVENQKFIHLALLDRMRSKNTSNESASFEDKVESSVLNMDIDSQIMNRLIKEYLIDQGFIDTFESFNADLNAISPDAMQQQKNGGVTTQTLGLQKEDEELLKKTRGSERVYLKDLILENKFDKVLEILETNYDDIFFATDLRFRLNELKYMHHLKRYLERKLNLENYEFEFEFEESEQDLYNQVVECRAKIIEQFPYEHHRAKLDELSPLLFVKSKETLEKLPTAKILLDDYDKHINEVLTLVNTHVLRRSGPEPKYWSILEEICHDVDHNIDVLVNNYNDEKFMLVNLKKDYYDV</sequence>
<evidence type="ECO:0000313" key="3">
    <source>
        <dbReference type="EMBL" id="CAK9436058.1"/>
    </source>
</evidence>
<dbReference type="PROSITE" id="PS50897">
    <property type="entry name" value="CTLH"/>
    <property type="match status" value="1"/>
</dbReference>
<reference evidence="3 4" key="1">
    <citation type="submission" date="2024-03" db="EMBL/GenBank/DDBJ databases">
        <authorList>
            <person name="Brejova B."/>
        </authorList>
    </citation>
    <scope>NUCLEOTIDE SEQUENCE [LARGE SCALE GENOMIC DNA]</scope>
    <source>
        <strain evidence="3 4">CBS 14171</strain>
    </source>
</reference>
<organism evidence="3 4">
    <name type="scientific">Lodderomyces beijingensis</name>
    <dbReference type="NCBI Taxonomy" id="1775926"/>
    <lineage>
        <taxon>Eukaryota</taxon>
        <taxon>Fungi</taxon>
        <taxon>Dikarya</taxon>
        <taxon>Ascomycota</taxon>
        <taxon>Saccharomycotina</taxon>
        <taxon>Pichiomycetes</taxon>
        <taxon>Debaryomycetaceae</taxon>
        <taxon>Candida/Lodderomyces clade</taxon>
        <taxon>Lodderomyces</taxon>
    </lineage>
</organism>
<dbReference type="InterPro" id="IPR006595">
    <property type="entry name" value="CTLH_C"/>
</dbReference>
<dbReference type="RefSeq" id="XP_066827554.1">
    <property type="nucleotide sequence ID" value="XM_066976556.1"/>
</dbReference>
<accession>A0ABP0ZJP3</accession>
<dbReference type="InterPro" id="IPR006594">
    <property type="entry name" value="LisH"/>
</dbReference>
<feature type="domain" description="CTLH" evidence="2">
    <location>
        <begin position="691"/>
        <end position="744"/>
    </location>
</feature>
<dbReference type="InterPro" id="IPR043136">
    <property type="entry name" value="B30.2/SPRY_sf"/>
</dbReference>
<dbReference type="EMBL" id="OZ022405">
    <property type="protein sequence ID" value="CAK9436058.1"/>
    <property type="molecule type" value="Genomic_DNA"/>
</dbReference>
<dbReference type="Gene3D" id="2.60.120.920">
    <property type="match status" value="1"/>
</dbReference>
<feature type="region of interest" description="Disordered" evidence="1">
    <location>
        <begin position="119"/>
        <end position="142"/>
    </location>
</feature>
<name>A0ABP0ZJP3_9ASCO</name>
<dbReference type="GeneID" id="92205812"/>
<keyword evidence="4" id="KW-1185">Reference proteome</keyword>
<dbReference type="PROSITE" id="PS50896">
    <property type="entry name" value="LISH"/>
    <property type="match status" value="1"/>
</dbReference>
<evidence type="ECO:0000259" key="2">
    <source>
        <dbReference type="PROSITE" id="PS50897"/>
    </source>
</evidence>
<gene>
    <name evidence="3" type="ORF">LODBEIA_P06160</name>
</gene>
<evidence type="ECO:0000256" key="1">
    <source>
        <dbReference type="SAM" id="MobiDB-lite"/>
    </source>
</evidence>
<protein>
    <recommendedName>
        <fullName evidence="2">CTLH domain-containing protein</fullName>
    </recommendedName>
</protein>
<evidence type="ECO:0000313" key="4">
    <source>
        <dbReference type="Proteomes" id="UP001497383"/>
    </source>
</evidence>